<evidence type="ECO:0000313" key="3">
    <source>
        <dbReference type="Proteomes" id="UP000625711"/>
    </source>
</evidence>
<dbReference type="Pfam" id="PF00581">
    <property type="entry name" value="Rhodanese"/>
    <property type="match status" value="1"/>
</dbReference>
<evidence type="ECO:0000313" key="2">
    <source>
        <dbReference type="EMBL" id="KAF7274675.1"/>
    </source>
</evidence>
<dbReference type="PANTHER" id="PTHR44086">
    <property type="entry name" value="THIOSULFATE SULFURTRANSFERASE RDL2, MITOCHONDRIAL-RELATED"/>
    <property type="match status" value="1"/>
</dbReference>
<name>A0A834IB91_RHYFE</name>
<feature type="domain" description="Rhodanese" evidence="1">
    <location>
        <begin position="16"/>
        <end position="112"/>
    </location>
</feature>
<comment type="caution">
    <text evidence="2">The sequence shown here is derived from an EMBL/GenBank/DDBJ whole genome shotgun (WGS) entry which is preliminary data.</text>
</comment>
<protein>
    <recommendedName>
        <fullName evidence="1">Rhodanese domain-containing protein</fullName>
    </recommendedName>
</protein>
<gene>
    <name evidence="2" type="ORF">GWI33_012656</name>
</gene>
<dbReference type="Gene3D" id="3.40.250.10">
    <property type="entry name" value="Rhodanese-like domain"/>
    <property type="match status" value="1"/>
</dbReference>
<evidence type="ECO:0000259" key="1">
    <source>
        <dbReference type="PROSITE" id="PS50206"/>
    </source>
</evidence>
<dbReference type="SMART" id="SM00450">
    <property type="entry name" value="RHOD"/>
    <property type="match status" value="1"/>
</dbReference>
<dbReference type="InterPro" id="IPR036873">
    <property type="entry name" value="Rhodanese-like_dom_sf"/>
</dbReference>
<dbReference type="Proteomes" id="UP000625711">
    <property type="component" value="Unassembled WGS sequence"/>
</dbReference>
<accession>A0A834IB91</accession>
<dbReference type="PANTHER" id="PTHR44086:SF10">
    <property type="entry name" value="THIOSULFATE SULFURTRANSFERASE_RHODANESE-LIKE DOMAIN-CONTAINING PROTEIN 3"/>
    <property type="match status" value="1"/>
</dbReference>
<dbReference type="InterPro" id="IPR001763">
    <property type="entry name" value="Rhodanese-like_dom"/>
</dbReference>
<keyword evidence="3" id="KW-1185">Reference proteome</keyword>
<dbReference type="SUPFAM" id="SSF52821">
    <property type="entry name" value="Rhodanese/Cell cycle control phosphatase"/>
    <property type="match status" value="1"/>
</dbReference>
<organism evidence="2 3">
    <name type="scientific">Rhynchophorus ferrugineus</name>
    <name type="common">Red palm weevil</name>
    <name type="synonym">Curculio ferrugineus</name>
    <dbReference type="NCBI Taxonomy" id="354439"/>
    <lineage>
        <taxon>Eukaryota</taxon>
        <taxon>Metazoa</taxon>
        <taxon>Ecdysozoa</taxon>
        <taxon>Arthropoda</taxon>
        <taxon>Hexapoda</taxon>
        <taxon>Insecta</taxon>
        <taxon>Pterygota</taxon>
        <taxon>Neoptera</taxon>
        <taxon>Endopterygota</taxon>
        <taxon>Coleoptera</taxon>
        <taxon>Polyphaga</taxon>
        <taxon>Cucujiformia</taxon>
        <taxon>Curculionidae</taxon>
        <taxon>Dryophthorinae</taxon>
        <taxon>Rhynchophorus</taxon>
    </lineage>
</organism>
<dbReference type="EMBL" id="JAACXV010012406">
    <property type="protein sequence ID" value="KAF7274675.1"/>
    <property type="molecule type" value="Genomic_DNA"/>
</dbReference>
<dbReference type="OrthoDB" id="566238at2759"/>
<reference evidence="2" key="1">
    <citation type="submission" date="2020-08" db="EMBL/GenBank/DDBJ databases">
        <title>Genome sequencing and assembly of the red palm weevil Rhynchophorus ferrugineus.</title>
        <authorList>
            <person name="Dias G.B."/>
            <person name="Bergman C.M."/>
            <person name="Manee M."/>
        </authorList>
    </citation>
    <scope>NUCLEOTIDE SEQUENCE</scope>
    <source>
        <strain evidence="2">AA-2017</strain>
        <tissue evidence="2">Whole larva</tissue>
    </source>
</reference>
<sequence>MSENVVSYGEVLEISKNKNELIIDVREPKELEETGHIPGSINIPLGQLEDVIKNLSDEEFFAKYGRNKPKKEEPVTVHCKIGGRSAKAYALMKNLDYSSVKNYSGGWADWEKNSKK</sequence>
<dbReference type="PROSITE" id="PS50206">
    <property type="entry name" value="RHODANESE_3"/>
    <property type="match status" value="1"/>
</dbReference>
<dbReference type="AlphaFoldDB" id="A0A834IB91"/>
<proteinExistence type="predicted"/>